<reference evidence="2" key="1">
    <citation type="journal article" date="2022" name="bioRxiv">
        <title>Sequencing and chromosome-scale assembly of the giantPleurodeles waltlgenome.</title>
        <authorList>
            <person name="Brown T."/>
            <person name="Elewa A."/>
            <person name="Iarovenko S."/>
            <person name="Subramanian E."/>
            <person name="Araus A.J."/>
            <person name="Petzold A."/>
            <person name="Susuki M."/>
            <person name="Suzuki K.-i.T."/>
            <person name="Hayashi T."/>
            <person name="Toyoda A."/>
            <person name="Oliveira C."/>
            <person name="Osipova E."/>
            <person name="Leigh N.D."/>
            <person name="Simon A."/>
            <person name="Yun M.H."/>
        </authorList>
    </citation>
    <scope>NUCLEOTIDE SEQUENCE</scope>
    <source>
        <strain evidence="2">20211129_DDA</strain>
        <tissue evidence="2">Liver</tissue>
    </source>
</reference>
<accession>A0AAV7TXF5</accession>
<sequence length="285" mass="31037">MGAAVMCLPRRWNPSHTSTLANGRLRHRLLQEPRPVPGTRAVRRCSPVARAGKLQQPRGRHGITPLGSSGGRQRSGIRPTAFEELGALGTCGRCVCVLDVYSAFHRPPPPYVRRAPCIQCEFRFCTDRPPCEAAPVPRAIVCCSKSDASYAGCPRSDLGPAYCPSNPRAEGECAALPLRHFYSSQKGAQQCHRQRPTAHPALQGNGALNREALIDPEHCTNTVFKRLGGSSYRQKYLSGCSTWYTALNGAAVCLMGVVPALVCHYRNEPILSLVSRIAVVYVAVY</sequence>
<gene>
    <name evidence="2" type="ORF">NDU88_006084</name>
</gene>
<evidence type="ECO:0000256" key="1">
    <source>
        <dbReference type="SAM" id="MobiDB-lite"/>
    </source>
</evidence>
<comment type="caution">
    <text evidence="2">The sequence shown here is derived from an EMBL/GenBank/DDBJ whole genome shotgun (WGS) entry which is preliminary data.</text>
</comment>
<keyword evidence="3" id="KW-1185">Reference proteome</keyword>
<dbReference type="AlphaFoldDB" id="A0AAV7TXF5"/>
<dbReference type="EMBL" id="JANPWB010000006">
    <property type="protein sequence ID" value="KAJ1180869.1"/>
    <property type="molecule type" value="Genomic_DNA"/>
</dbReference>
<protein>
    <submittedName>
        <fullName evidence="2">Uncharacterized protein</fullName>
    </submittedName>
</protein>
<proteinExistence type="predicted"/>
<name>A0AAV7TXF5_PLEWA</name>
<evidence type="ECO:0000313" key="3">
    <source>
        <dbReference type="Proteomes" id="UP001066276"/>
    </source>
</evidence>
<feature type="region of interest" description="Disordered" evidence="1">
    <location>
        <begin position="53"/>
        <end position="75"/>
    </location>
</feature>
<organism evidence="2 3">
    <name type="scientific">Pleurodeles waltl</name>
    <name type="common">Iberian ribbed newt</name>
    <dbReference type="NCBI Taxonomy" id="8319"/>
    <lineage>
        <taxon>Eukaryota</taxon>
        <taxon>Metazoa</taxon>
        <taxon>Chordata</taxon>
        <taxon>Craniata</taxon>
        <taxon>Vertebrata</taxon>
        <taxon>Euteleostomi</taxon>
        <taxon>Amphibia</taxon>
        <taxon>Batrachia</taxon>
        <taxon>Caudata</taxon>
        <taxon>Salamandroidea</taxon>
        <taxon>Salamandridae</taxon>
        <taxon>Pleurodelinae</taxon>
        <taxon>Pleurodeles</taxon>
    </lineage>
</organism>
<evidence type="ECO:0000313" key="2">
    <source>
        <dbReference type="EMBL" id="KAJ1180869.1"/>
    </source>
</evidence>
<dbReference type="Proteomes" id="UP001066276">
    <property type="component" value="Chromosome 3_2"/>
</dbReference>